<reference evidence="5 6" key="1">
    <citation type="submission" date="2023-11" db="EMBL/GenBank/DDBJ databases">
        <title>MicrobeMod: A computational toolkit for identifying prokaryotic methylation and restriction-modification with nanopore sequencing.</title>
        <authorList>
            <person name="Crits-Christoph A."/>
            <person name="Kang S.C."/>
            <person name="Lee H."/>
            <person name="Ostrov N."/>
        </authorList>
    </citation>
    <scope>NUCLEOTIDE SEQUENCE [LARGE SCALE GENOMIC DNA]</scope>
    <source>
        <strain evidence="5 6">ATCC 49870</strain>
    </source>
</reference>
<evidence type="ECO:0000313" key="5">
    <source>
        <dbReference type="EMBL" id="WQH15604.1"/>
    </source>
</evidence>
<dbReference type="InterPro" id="IPR014710">
    <property type="entry name" value="RmlC-like_jellyroll"/>
</dbReference>
<dbReference type="Pfam" id="PF05726">
    <property type="entry name" value="Pirin_C"/>
    <property type="match status" value="1"/>
</dbReference>
<evidence type="ECO:0000259" key="3">
    <source>
        <dbReference type="Pfam" id="PF02678"/>
    </source>
</evidence>
<keyword evidence="6" id="KW-1185">Reference proteome</keyword>
<feature type="domain" description="Pirin C-terminal" evidence="4">
    <location>
        <begin position="162"/>
        <end position="241"/>
    </location>
</feature>
<evidence type="ECO:0000256" key="1">
    <source>
        <dbReference type="ARBA" id="ARBA00008416"/>
    </source>
</evidence>
<dbReference type="CDD" id="cd02247">
    <property type="entry name" value="cupin_pirin_C"/>
    <property type="match status" value="1"/>
</dbReference>
<dbReference type="PANTHER" id="PTHR13903:SF8">
    <property type="entry name" value="PIRIN"/>
    <property type="match status" value="1"/>
</dbReference>
<evidence type="ECO:0000256" key="2">
    <source>
        <dbReference type="RuleBase" id="RU003457"/>
    </source>
</evidence>
<comment type="similarity">
    <text evidence="1 2">Belongs to the pirin family.</text>
</comment>
<dbReference type="InterPro" id="IPR012093">
    <property type="entry name" value="Pirin"/>
</dbReference>
<dbReference type="Pfam" id="PF02678">
    <property type="entry name" value="Pirin"/>
    <property type="match status" value="1"/>
</dbReference>
<dbReference type="PIRSF" id="PIRSF006232">
    <property type="entry name" value="Pirin"/>
    <property type="match status" value="1"/>
</dbReference>
<dbReference type="SUPFAM" id="SSF51182">
    <property type="entry name" value="RmlC-like cupins"/>
    <property type="match status" value="1"/>
</dbReference>
<proteinExistence type="inferred from homology"/>
<dbReference type="Gene3D" id="2.60.120.10">
    <property type="entry name" value="Jelly Rolls"/>
    <property type="match status" value="2"/>
</dbReference>
<accession>A0ABZ0YW45</accession>
<dbReference type="RefSeq" id="WP_322520631.1">
    <property type="nucleotide sequence ID" value="NZ_CP140153.1"/>
</dbReference>
<evidence type="ECO:0000313" key="6">
    <source>
        <dbReference type="Proteomes" id="UP001327459"/>
    </source>
</evidence>
<dbReference type="InterPro" id="IPR008778">
    <property type="entry name" value="Pirin_C_dom"/>
</dbReference>
<dbReference type="PANTHER" id="PTHR13903">
    <property type="entry name" value="PIRIN-RELATED"/>
    <property type="match status" value="1"/>
</dbReference>
<dbReference type="EMBL" id="CP140153">
    <property type="protein sequence ID" value="WQH15604.1"/>
    <property type="molecule type" value="Genomic_DNA"/>
</dbReference>
<dbReference type="InterPro" id="IPR003829">
    <property type="entry name" value="Pirin_N_dom"/>
</dbReference>
<evidence type="ECO:0000259" key="4">
    <source>
        <dbReference type="Pfam" id="PF05726"/>
    </source>
</evidence>
<dbReference type="InterPro" id="IPR011051">
    <property type="entry name" value="RmlC_Cupin_sf"/>
</dbReference>
<feature type="domain" description="Pirin N-terminal" evidence="3">
    <location>
        <begin position="18"/>
        <end position="112"/>
    </location>
</feature>
<organism evidence="5 6">
    <name type="scientific">Guyparkeria halophila</name>
    <dbReference type="NCBI Taxonomy" id="47960"/>
    <lineage>
        <taxon>Bacteria</taxon>
        <taxon>Pseudomonadati</taxon>
        <taxon>Pseudomonadota</taxon>
        <taxon>Gammaproteobacteria</taxon>
        <taxon>Chromatiales</taxon>
        <taxon>Thioalkalibacteraceae</taxon>
        <taxon>Guyparkeria</taxon>
    </lineage>
</organism>
<gene>
    <name evidence="5" type="ORF">SR882_07485</name>
</gene>
<dbReference type="Proteomes" id="UP001327459">
    <property type="component" value="Chromosome"/>
</dbReference>
<sequence length="242" mass="26229">MSIEIRHATVMAEGAGARVKRHLPLPTFMNFDPFVMFDHFELGAGTGFPEHPHRGFEAITYLFSGEIEHRDNLGNVSTVGPGGAQRFTAGSGIVHSEMPSVEETTSGIQLWVNLPRRLKASEPAYEEAPAETVPEVAFDGGRERRIAGEGGRVSLKTDALYRHVMLDAGGRHAIEPPAGWRAIVYLKDGAVRVNGQTLAVAQAAFLEGEARIELEASEGSELMVVAGHPHGEPIRQRGPYVD</sequence>
<protein>
    <submittedName>
        <fullName evidence="5">Pirin family protein</fullName>
    </submittedName>
</protein>
<name>A0ABZ0YW45_9GAMM</name>
<dbReference type="CDD" id="cd02909">
    <property type="entry name" value="cupin_pirin_N"/>
    <property type="match status" value="1"/>
</dbReference>